<protein>
    <submittedName>
        <fullName evidence="1">Uncharacterized protein</fullName>
    </submittedName>
</protein>
<keyword evidence="2" id="KW-1185">Reference proteome</keyword>
<comment type="caution">
    <text evidence="1">The sequence shown here is derived from an EMBL/GenBank/DDBJ whole genome shotgun (WGS) entry which is preliminary data.</text>
</comment>
<accession>A0A4Y2R2K3</accession>
<name>A0A4Y2R2K3_ARAVE</name>
<evidence type="ECO:0000313" key="2">
    <source>
        <dbReference type="Proteomes" id="UP000499080"/>
    </source>
</evidence>
<dbReference type="AlphaFoldDB" id="A0A4Y2R2K3"/>
<sequence length="92" mass="10655">MYSNPESVQFVKIKRPSVSVAWKFRKSGTGSDFVLVIKIMPPQNRSLGTSKREIDTMELKTRFILRRKQYFKTSDEIISDGSMVFISDECSR</sequence>
<gene>
    <name evidence="1" type="ORF">AVEN_62903_1</name>
</gene>
<organism evidence="1 2">
    <name type="scientific">Araneus ventricosus</name>
    <name type="common">Orbweaver spider</name>
    <name type="synonym">Epeira ventricosa</name>
    <dbReference type="NCBI Taxonomy" id="182803"/>
    <lineage>
        <taxon>Eukaryota</taxon>
        <taxon>Metazoa</taxon>
        <taxon>Ecdysozoa</taxon>
        <taxon>Arthropoda</taxon>
        <taxon>Chelicerata</taxon>
        <taxon>Arachnida</taxon>
        <taxon>Araneae</taxon>
        <taxon>Araneomorphae</taxon>
        <taxon>Entelegynae</taxon>
        <taxon>Araneoidea</taxon>
        <taxon>Araneidae</taxon>
        <taxon>Araneus</taxon>
    </lineage>
</organism>
<proteinExistence type="predicted"/>
<dbReference type="EMBL" id="BGPR01015603">
    <property type="protein sequence ID" value="GBN69904.1"/>
    <property type="molecule type" value="Genomic_DNA"/>
</dbReference>
<dbReference type="Proteomes" id="UP000499080">
    <property type="component" value="Unassembled WGS sequence"/>
</dbReference>
<reference evidence="1 2" key="1">
    <citation type="journal article" date="2019" name="Sci. Rep.">
        <title>Orb-weaving spider Araneus ventricosus genome elucidates the spidroin gene catalogue.</title>
        <authorList>
            <person name="Kono N."/>
            <person name="Nakamura H."/>
            <person name="Ohtoshi R."/>
            <person name="Moran D.A.P."/>
            <person name="Shinohara A."/>
            <person name="Yoshida Y."/>
            <person name="Fujiwara M."/>
            <person name="Mori M."/>
            <person name="Tomita M."/>
            <person name="Arakawa K."/>
        </authorList>
    </citation>
    <scope>NUCLEOTIDE SEQUENCE [LARGE SCALE GENOMIC DNA]</scope>
</reference>
<evidence type="ECO:0000313" key="1">
    <source>
        <dbReference type="EMBL" id="GBN69904.1"/>
    </source>
</evidence>